<dbReference type="InterPro" id="IPR018253">
    <property type="entry name" value="DnaJ_domain_CS"/>
</dbReference>
<dbReference type="InterPro" id="IPR051339">
    <property type="entry name" value="DnaJ_subfamily_B"/>
</dbReference>
<feature type="domain" description="J" evidence="14">
    <location>
        <begin position="4"/>
        <end position="68"/>
    </location>
</feature>
<dbReference type="PROSITE" id="PS50076">
    <property type="entry name" value="DNAJ_2"/>
    <property type="match status" value="1"/>
</dbReference>
<dbReference type="InterPro" id="IPR008971">
    <property type="entry name" value="HSP40/DnaJ_pept-bd"/>
</dbReference>
<dbReference type="eggNOG" id="KOG0714">
    <property type="taxonomic scope" value="Eukaryota"/>
</dbReference>
<evidence type="ECO:0000256" key="2">
    <source>
        <dbReference type="ARBA" id="ARBA00022794"/>
    </source>
</evidence>
<dbReference type="Pfam" id="PF00226">
    <property type="entry name" value="DnaJ"/>
    <property type="match status" value="1"/>
</dbReference>
<dbReference type="SUPFAM" id="SSF49493">
    <property type="entry name" value="HSP40/DnaJ peptide-binding domain"/>
    <property type="match status" value="2"/>
</dbReference>
<name>B3RYC3_TRIAD</name>
<comment type="subunit">
    <text evidence="8">Homodimer. Component of the axonemal radial spoke complex 1 (RS1), at least composed of spoke head proteins RSPH1, RSPH3, RSPH9 and the cilia-specific component RSPH4A or sperm-specific component RSPH6A, spoke stalk proteins RSPH14, DNAJB13, DYDC1, ROPN1L and NME5, and the anchor protein IQUB. Interacts with SUN5. Interacts with IQUB.</text>
</comment>
<dbReference type="Pfam" id="PF01556">
    <property type="entry name" value="DnaJ_C"/>
    <property type="match status" value="1"/>
</dbReference>
<keyword evidence="6" id="KW-0966">Cell projection</keyword>
<evidence type="ECO:0000256" key="10">
    <source>
        <dbReference type="ARBA" id="ARBA00075378"/>
    </source>
</evidence>
<evidence type="ECO:0000256" key="8">
    <source>
        <dbReference type="ARBA" id="ARBA00064985"/>
    </source>
</evidence>
<dbReference type="GO" id="GO:0036126">
    <property type="term" value="C:sperm flagellum"/>
    <property type="evidence" value="ECO:0007669"/>
    <property type="project" value="UniProtKB-ARBA"/>
</dbReference>
<dbReference type="PhylomeDB" id="B3RYC3"/>
<dbReference type="CDD" id="cd10747">
    <property type="entry name" value="DnaJ_C"/>
    <property type="match status" value="1"/>
</dbReference>
<dbReference type="SUPFAM" id="SSF46565">
    <property type="entry name" value="Chaperone J-domain"/>
    <property type="match status" value="1"/>
</dbReference>
<dbReference type="SMART" id="SM00271">
    <property type="entry name" value="DnaJ"/>
    <property type="match status" value="1"/>
</dbReference>
<evidence type="ECO:0000256" key="11">
    <source>
        <dbReference type="ARBA" id="ARBA00078669"/>
    </source>
</evidence>
<dbReference type="PRINTS" id="PR00625">
    <property type="entry name" value="JDOMAIN"/>
</dbReference>
<comment type="function">
    <text evidence="7">Functions as part of axonemal radial spoke complexes that play an important part in the motility of sperm and cilia.</text>
</comment>
<evidence type="ECO:0000256" key="1">
    <source>
        <dbReference type="ARBA" id="ARBA00004230"/>
    </source>
</evidence>
<keyword evidence="5" id="KW-0143">Chaperone</keyword>
<proteinExistence type="predicted"/>
<dbReference type="InterPro" id="IPR001623">
    <property type="entry name" value="DnaJ_domain"/>
</dbReference>
<dbReference type="RefSeq" id="XP_002112903.1">
    <property type="nucleotide sequence ID" value="XM_002112867.1"/>
</dbReference>
<evidence type="ECO:0000313" key="16">
    <source>
        <dbReference type="Proteomes" id="UP000009022"/>
    </source>
</evidence>
<dbReference type="GO" id="GO:0007017">
    <property type="term" value="P:microtubule-based process"/>
    <property type="evidence" value="ECO:0007669"/>
    <property type="project" value="UniProtKB-ARBA"/>
</dbReference>
<dbReference type="OMA" id="DIQFPEQ"/>
<accession>B3RYC3</accession>
<reference evidence="15 16" key="1">
    <citation type="journal article" date="2008" name="Nature">
        <title>The Trichoplax genome and the nature of placozoans.</title>
        <authorList>
            <person name="Srivastava M."/>
            <person name="Begovic E."/>
            <person name="Chapman J."/>
            <person name="Putnam N.H."/>
            <person name="Hellsten U."/>
            <person name="Kawashima T."/>
            <person name="Kuo A."/>
            <person name="Mitros T."/>
            <person name="Salamov A."/>
            <person name="Carpenter M.L."/>
            <person name="Signorovitch A.Y."/>
            <person name="Moreno M.A."/>
            <person name="Kamm K."/>
            <person name="Grimwood J."/>
            <person name="Schmutz J."/>
            <person name="Shapiro H."/>
            <person name="Grigoriev I.V."/>
            <person name="Buss L.W."/>
            <person name="Schierwater B."/>
            <person name="Dellaporta S.L."/>
            <person name="Rokhsar D.S."/>
        </authorList>
    </citation>
    <scope>NUCLEOTIDE SEQUENCE [LARGE SCALE GENOMIC DNA]</scope>
    <source>
        <strain evidence="15 16">Grell-BS-1999</strain>
    </source>
</reference>
<evidence type="ECO:0000256" key="5">
    <source>
        <dbReference type="ARBA" id="ARBA00023186"/>
    </source>
</evidence>
<dbReference type="FunFam" id="1.10.287.110:FF:000033">
    <property type="entry name" value="dnaJ homolog subfamily B member 13"/>
    <property type="match status" value="1"/>
</dbReference>
<evidence type="ECO:0000256" key="4">
    <source>
        <dbReference type="ARBA" id="ARBA00023069"/>
    </source>
</evidence>
<keyword evidence="4" id="KW-0969">Cilium</keyword>
<evidence type="ECO:0000259" key="14">
    <source>
        <dbReference type="PROSITE" id="PS50076"/>
    </source>
</evidence>
<dbReference type="Gene3D" id="1.10.287.110">
    <property type="entry name" value="DnaJ domain"/>
    <property type="match status" value="1"/>
</dbReference>
<dbReference type="PROSITE" id="PS00636">
    <property type="entry name" value="DNAJ_1"/>
    <property type="match status" value="1"/>
</dbReference>
<evidence type="ECO:0000256" key="9">
    <source>
        <dbReference type="ARBA" id="ARBA00071910"/>
    </source>
</evidence>
<keyword evidence="3" id="KW-0282">Flagellum</keyword>
<evidence type="ECO:0000256" key="12">
    <source>
        <dbReference type="ARBA" id="ARBA00080190"/>
    </source>
</evidence>
<dbReference type="KEGG" id="tad:TRIADDRAFT_25148"/>
<evidence type="ECO:0000256" key="13">
    <source>
        <dbReference type="ARBA" id="ARBA00081125"/>
    </source>
</evidence>
<dbReference type="PANTHER" id="PTHR24078:SF519">
    <property type="entry name" value="DNAJ HOMOLOG SUBFAMILY B MEMBER 13"/>
    <property type="match status" value="1"/>
</dbReference>
<dbReference type="GO" id="GO:0006457">
    <property type="term" value="P:protein folding"/>
    <property type="evidence" value="ECO:0007669"/>
    <property type="project" value="InterPro"/>
</dbReference>
<gene>
    <name evidence="15" type="ORF">TRIADDRAFT_25148</name>
</gene>
<keyword evidence="16" id="KW-1185">Reference proteome</keyword>
<dbReference type="EMBL" id="DS985245">
    <property type="protein sequence ID" value="EDV25013.1"/>
    <property type="molecule type" value="Genomic_DNA"/>
</dbReference>
<keyword evidence="2" id="KW-0970">Cilium biogenesis/degradation</keyword>
<dbReference type="Gene3D" id="2.60.260.20">
    <property type="entry name" value="Urease metallochaperone UreE, N-terminal domain"/>
    <property type="match status" value="2"/>
</dbReference>
<dbReference type="CDD" id="cd06257">
    <property type="entry name" value="DnaJ"/>
    <property type="match status" value="1"/>
</dbReference>
<comment type="subcellular location">
    <subcellularLocation>
        <location evidence="1">Cell projection</location>
        <location evidence="1">Cilium</location>
        <location evidence="1">Flagellum</location>
    </subcellularLocation>
</comment>
<sequence length="314" mass="35379">MGKDYYKILQITQNVKSQDIKKAYRKFALKYHPDRNTAIDAVDKFKEVSEAYDVLSNGIRRAIYDQYGEEGLKAGVPMSEAEGQTFTEGYVFHGDAERVFREFFGGNNPYADYFQPESDADMGFGGIRGRGRKKQDSPVEKELLLSLEELYTGCIKKMKVSRRVLNDDGHTTSIREKILTIPVKKGWKPGTRITFPQKGDEGPNNIAADIVFIVKDREHDRFTRSEVDLCYKAKISLADALAGCLIEIQTLDNRILSIPINEIVKPGFTKTVPGEGMPISNESNKKGNLIIAFDIIFPKHLTPEKKSMARKALS</sequence>
<dbReference type="GO" id="GO:0005829">
    <property type="term" value="C:cytosol"/>
    <property type="evidence" value="ECO:0000318"/>
    <property type="project" value="GO_Central"/>
</dbReference>
<dbReference type="FunCoup" id="B3RYC3">
    <property type="interactions" value="59"/>
</dbReference>
<dbReference type="GO" id="GO:0051082">
    <property type="term" value="F:unfolded protein binding"/>
    <property type="evidence" value="ECO:0000318"/>
    <property type="project" value="GO_Central"/>
</dbReference>
<protein>
    <recommendedName>
        <fullName evidence="9">DnaJ homolog subfamily B member 13</fullName>
    </recommendedName>
    <alternativeName>
        <fullName evidence="12">Testis and spermatogenesis cell-related protein 6</fullName>
    </alternativeName>
    <alternativeName>
        <fullName evidence="13">Testis spermatocyte apoptosis-related gene 6 protein</fullName>
    </alternativeName>
    <alternativeName>
        <fullName evidence="10">Testis spermatogenesis apoptosis-related gene 3 protein</fullName>
    </alternativeName>
    <alternativeName>
        <fullName evidence="11">Testis spermatogenesis apoptosis-related gene 6 protein</fullName>
    </alternativeName>
</protein>
<dbReference type="STRING" id="10228.B3RYC3"/>
<dbReference type="InParanoid" id="B3RYC3"/>
<dbReference type="Proteomes" id="UP000009022">
    <property type="component" value="Unassembled WGS sequence"/>
</dbReference>
<organism evidence="15 16">
    <name type="scientific">Trichoplax adhaerens</name>
    <name type="common">Trichoplax reptans</name>
    <dbReference type="NCBI Taxonomy" id="10228"/>
    <lineage>
        <taxon>Eukaryota</taxon>
        <taxon>Metazoa</taxon>
        <taxon>Placozoa</taxon>
        <taxon>Uniplacotomia</taxon>
        <taxon>Trichoplacea</taxon>
        <taxon>Trichoplacidae</taxon>
        <taxon>Trichoplax</taxon>
    </lineage>
</organism>
<dbReference type="InterPro" id="IPR002939">
    <property type="entry name" value="DnaJ_C"/>
</dbReference>
<dbReference type="CTD" id="6754116"/>
<dbReference type="InterPro" id="IPR036869">
    <property type="entry name" value="J_dom_sf"/>
</dbReference>
<dbReference type="AlphaFoldDB" id="B3RYC3"/>
<dbReference type="PANTHER" id="PTHR24078">
    <property type="entry name" value="DNAJ HOMOLOG SUBFAMILY C MEMBER"/>
    <property type="match status" value="1"/>
</dbReference>
<dbReference type="FunFam" id="2.60.260.20:FF:000006">
    <property type="entry name" value="DnaJ subfamily B member 13"/>
    <property type="match status" value="1"/>
</dbReference>
<dbReference type="FunFam" id="2.60.260.20:FF:000002">
    <property type="entry name" value="Dnaj homolog subfamily b member"/>
    <property type="match status" value="1"/>
</dbReference>
<evidence type="ECO:0000313" key="15">
    <source>
        <dbReference type="EMBL" id="EDV25013.1"/>
    </source>
</evidence>
<evidence type="ECO:0000256" key="7">
    <source>
        <dbReference type="ARBA" id="ARBA00056649"/>
    </source>
</evidence>
<evidence type="ECO:0000256" key="3">
    <source>
        <dbReference type="ARBA" id="ARBA00022846"/>
    </source>
</evidence>
<dbReference type="GeneID" id="6754116"/>
<dbReference type="HOGENOM" id="CLU_017633_10_2_1"/>
<dbReference type="GO" id="GO:0030030">
    <property type="term" value="P:cell projection organization"/>
    <property type="evidence" value="ECO:0007669"/>
    <property type="project" value="UniProtKB-KW"/>
</dbReference>
<dbReference type="GO" id="GO:0051087">
    <property type="term" value="F:protein-folding chaperone binding"/>
    <property type="evidence" value="ECO:0000318"/>
    <property type="project" value="GO_Central"/>
</dbReference>
<evidence type="ECO:0000256" key="6">
    <source>
        <dbReference type="ARBA" id="ARBA00023273"/>
    </source>
</evidence>
<dbReference type="OrthoDB" id="550424at2759"/>